<dbReference type="PANTHER" id="PTHR11717:SF31">
    <property type="entry name" value="LOW MOLECULAR WEIGHT PROTEIN-TYROSINE-PHOSPHATASE ETP-RELATED"/>
    <property type="match status" value="1"/>
</dbReference>
<organism evidence="2 3">
    <name type="scientific">Neobacillus ginsengisoli</name>
    <dbReference type="NCBI Taxonomy" id="904295"/>
    <lineage>
        <taxon>Bacteria</taxon>
        <taxon>Bacillati</taxon>
        <taxon>Bacillota</taxon>
        <taxon>Bacilli</taxon>
        <taxon>Bacillales</taxon>
        <taxon>Bacillaceae</taxon>
        <taxon>Neobacillus</taxon>
    </lineage>
</organism>
<dbReference type="Pfam" id="PF01451">
    <property type="entry name" value="LMWPc"/>
    <property type="match status" value="1"/>
</dbReference>
<dbReference type="Proteomes" id="UP001224122">
    <property type="component" value="Unassembled WGS sequence"/>
</dbReference>
<keyword evidence="2" id="KW-0378">Hydrolase</keyword>
<keyword evidence="3" id="KW-1185">Reference proteome</keyword>
<dbReference type="InterPro" id="IPR023485">
    <property type="entry name" value="Ptyr_pPase"/>
</dbReference>
<gene>
    <name evidence="2" type="ORF">J2S10_004076</name>
</gene>
<reference evidence="2 3" key="1">
    <citation type="submission" date="2023-07" db="EMBL/GenBank/DDBJ databases">
        <title>Genomic Encyclopedia of Type Strains, Phase IV (KMG-IV): sequencing the most valuable type-strain genomes for metagenomic binning, comparative biology and taxonomic classification.</title>
        <authorList>
            <person name="Goeker M."/>
        </authorList>
    </citation>
    <scope>NUCLEOTIDE SEQUENCE [LARGE SCALE GENOMIC DNA]</scope>
    <source>
        <strain evidence="2 3">DSM 27594</strain>
    </source>
</reference>
<dbReference type="EC" id="3.1.3.48" evidence="2"/>
<evidence type="ECO:0000259" key="1">
    <source>
        <dbReference type="SMART" id="SM00226"/>
    </source>
</evidence>
<sequence length="131" mass="14209">MAEAILRSKKVEGMEVRSAGVFAANGSEASAHAKSVLDANRIPHQHSSSLLTNETVDWAELILTMTASHKEAIKRAYPGAAVKLFTLKEFTGEAVDRDVVDPFGGNLAMYQETFYELDGLIDKALKKLGSL</sequence>
<evidence type="ECO:0000313" key="2">
    <source>
        <dbReference type="EMBL" id="MDQ0200874.1"/>
    </source>
</evidence>
<dbReference type="GO" id="GO:0004725">
    <property type="term" value="F:protein tyrosine phosphatase activity"/>
    <property type="evidence" value="ECO:0007669"/>
    <property type="project" value="UniProtKB-EC"/>
</dbReference>
<accession>A0ABT9XZF3</accession>
<comment type="caution">
    <text evidence="2">The sequence shown here is derived from an EMBL/GenBank/DDBJ whole genome shotgun (WGS) entry which is preliminary data.</text>
</comment>
<dbReference type="SUPFAM" id="SSF52788">
    <property type="entry name" value="Phosphotyrosine protein phosphatases I"/>
    <property type="match status" value="1"/>
</dbReference>
<name>A0ABT9XZF3_9BACI</name>
<dbReference type="SMART" id="SM00226">
    <property type="entry name" value="LMWPc"/>
    <property type="match status" value="1"/>
</dbReference>
<feature type="domain" description="Phosphotyrosine protein phosphatase I" evidence="1">
    <location>
        <begin position="1"/>
        <end position="127"/>
    </location>
</feature>
<dbReference type="Gene3D" id="3.40.50.2300">
    <property type="match status" value="1"/>
</dbReference>
<evidence type="ECO:0000313" key="3">
    <source>
        <dbReference type="Proteomes" id="UP001224122"/>
    </source>
</evidence>
<dbReference type="PANTHER" id="PTHR11717">
    <property type="entry name" value="LOW MOLECULAR WEIGHT PROTEIN TYROSINE PHOSPHATASE"/>
    <property type="match status" value="1"/>
</dbReference>
<proteinExistence type="predicted"/>
<dbReference type="InterPro" id="IPR050438">
    <property type="entry name" value="LMW_PTPase"/>
</dbReference>
<dbReference type="EMBL" id="JAUSTW010000007">
    <property type="protein sequence ID" value="MDQ0200874.1"/>
    <property type="molecule type" value="Genomic_DNA"/>
</dbReference>
<dbReference type="CDD" id="cd16344">
    <property type="entry name" value="LMWPAP"/>
    <property type="match status" value="1"/>
</dbReference>
<dbReference type="InterPro" id="IPR036196">
    <property type="entry name" value="Ptyr_pPase_sf"/>
</dbReference>
<protein>
    <submittedName>
        <fullName evidence="2">Protein-tyrosine phosphatase</fullName>
        <ecNumber evidence="2">3.1.3.48</ecNumber>
    </submittedName>
</protein>